<dbReference type="EMBL" id="KZ824339">
    <property type="protein sequence ID" value="RAL07143.1"/>
    <property type="molecule type" value="Genomic_DNA"/>
</dbReference>
<feature type="transmembrane region" description="Helical" evidence="6">
    <location>
        <begin position="82"/>
        <end position="101"/>
    </location>
</feature>
<dbReference type="RefSeq" id="XP_025546297.1">
    <property type="nucleotide sequence ID" value="XM_025697923.1"/>
</dbReference>
<evidence type="ECO:0000256" key="2">
    <source>
        <dbReference type="ARBA" id="ARBA00022448"/>
    </source>
</evidence>
<dbReference type="PANTHER" id="PTHR45649:SF19">
    <property type="entry name" value="TRANSPORTER, PUTATIVE (EUROFUNG)-RELATED"/>
    <property type="match status" value="1"/>
</dbReference>
<evidence type="ECO:0000256" key="1">
    <source>
        <dbReference type="ARBA" id="ARBA00004141"/>
    </source>
</evidence>
<feature type="transmembrane region" description="Helical" evidence="6">
    <location>
        <begin position="326"/>
        <end position="347"/>
    </location>
</feature>
<dbReference type="GeneID" id="37202212"/>
<evidence type="ECO:0000313" key="9">
    <source>
        <dbReference type="Proteomes" id="UP000248961"/>
    </source>
</evidence>
<keyword evidence="3 6" id="KW-0812">Transmembrane</keyword>
<evidence type="ECO:0000313" key="8">
    <source>
        <dbReference type="EMBL" id="RAL07143.1"/>
    </source>
</evidence>
<dbReference type="GO" id="GO:0022857">
    <property type="term" value="F:transmembrane transporter activity"/>
    <property type="evidence" value="ECO:0007669"/>
    <property type="project" value="UniProtKB-ARBA"/>
</dbReference>
<dbReference type="AlphaFoldDB" id="A0A395HI11"/>
<feature type="transmembrane region" description="Helical" evidence="6">
    <location>
        <begin position="239"/>
        <end position="263"/>
    </location>
</feature>
<protein>
    <recommendedName>
        <fullName evidence="7">Amino acid permease/ SLC12A domain-containing protein</fullName>
    </recommendedName>
</protein>
<keyword evidence="2" id="KW-0813">Transport</keyword>
<feature type="transmembrane region" description="Helical" evidence="6">
    <location>
        <begin position="298"/>
        <end position="320"/>
    </location>
</feature>
<dbReference type="GO" id="GO:0016020">
    <property type="term" value="C:membrane"/>
    <property type="evidence" value="ECO:0007669"/>
    <property type="project" value="UniProtKB-SubCell"/>
</dbReference>
<dbReference type="InterPro" id="IPR004841">
    <property type="entry name" value="AA-permease/SLC12A_dom"/>
</dbReference>
<feature type="transmembrane region" description="Helical" evidence="6">
    <location>
        <begin position="136"/>
        <end position="156"/>
    </location>
</feature>
<name>A0A395HI11_ASPHC</name>
<evidence type="ECO:0000256" key="5">
    <source>
        <dbReference type="ARBA" id="ARBA00023136"/>
    </source>
</evidence>
<dbReference type="VEuPathDB" id="FungiDB:BO97DRAFT_438651"/>
<keyword evidence="5 6" id="KW-0472">Membrane</keyword>
<evidence type="ECO:0000259" key="7">
    <source>
        <dbReference type="Pfam" id="PF00324"/>
    </source>
</evidence>
<reference evidence="8 9" key="1">
    <citation type="submission" date="2018-02" db="EMBL/GenBank/DDBJ databases">
        <title>The genomes of Aspergillus section Nigri reveals drivers in fungal speciation.</title>
        <authorList>
            <consortium name="DOE Joint Genome Institute"/>
            <person name="Vesth T.C."/>
            <person name="Nybo J."/>
            <person name="Theobald S."/>
            <person name="Brandl J."/>
            <person name="Frisvad J.C."/>
            <person name="Nielsen K.F."/>
            <person name="Lyhne E.K."/>
            <person name="Kogle M.E."/>
            <person name="Kuo A."/>
            <person name="Riley R."/>
            <person name="Clum A."/>
            <person name="Nolan M."/>
            <person name="Lipzen A."/>
            <person name="Salamov A."/>
            <person name="Henrissat B."/>
            <person name="Wiebenga A."/>
            <person name="De vries R.P."/>
            <person name="Grigoriev I.V."/>
            <person name="Mortensen U.H."/>
            <person name="Andersen M.R."/>
            <person name="Baker S.E."/>
        </authorList>
    </citation>
    <scope>NUCLEOTIDE SEQUENCE [LARGE SCALE GENOMIC DNA]</scope>
    <source>
        <strain evidence="8 9">CBS 101889</strain>
    </source>
</reference>
<evidence type="ECO:0000256" key="4">
    <source>
        <dbReference type="ARBA" id="ARBA00022989"/>
    </source>
</evidence>
<dbReference type="Proteomes" id="UP000248961">
    <property type="component" value="Unassembled WGS sequence"/>
</dbReference>
<dbReference type="Pfam" id="PF00324">
    <property type="entry name" value="AA_permease"/>
    <property type="match status" value="1"/>
</dbReference>
<organism evidence="8 9">
    <name type="scientific">Aspergillus homomorphus (strain CBS 101889)</name>
    <dbReference type="NCBI Taxonomy" id="1450537"/>
    <lineage>
        <taxon>Eukaryota</taxon>
        <taxon>Fungi</taxon>
        <taxon>Dikarya</taxon>
        <taxon>Ascomycota</taxon>
        <taxon>Pezizomycotina</taxon>
        <taxon>Eurotiomycetes</taxon>
        <taxon>Eurotiomycetidae</taxon>
        <taxon>Eurotiales</taxon>
        <taxon>Aspergillaceae</taxon>
        <taxon>Aspergillus</taxon>
        <taxon>Aspergillus subgen. Circumdati</taxon>
    </lineage>
</organism>
<feature type="transmembrane region" description="Helical" evidence="6">
    <location>
        <begin position="401"/>
        <end position="420"/>
    </location>
</feature>
<feature type="domain" description="Amino acid permease/ SLC12A" evidence="7">
    <location>
        <begin position="173"/>
        <end position="420"/>
    </location>
</feature>
<dbReference type="OrthoDB" id="4476201at2759"/>
<comment type="subcellular location">
    <subcellularLocation>
        <location evidence="1">Membrane</location>
        <topology evidence="1">Multi-pass membrane protein</topology>
    </subcellularLocation>
</comment>
<evidence type="ECO:0000256" key="6">
    <source>
        <dbReference type="SAM" id="Phobius"/>
    </source>
</evidence>
<evidence type="ECO:0000256" key="3">
    <source>
        <dbReference type="ARBA" id="ARBA00022692"/>
    </source>
</evidence>
<gene>
    <name evidence="8" type="ORF">BO97DRAFT_438651</name>
</gene>
<proteinExistence type="predicted"/>
<dbReference type="STRING" id="1450537.A0A395HI11"/>
<feature type="transmembrane region" description="Helical" evidence="6">
    <location>
        <begin position="197"/>
        <end position="219"/>
    </location>
</feature>
<keyword evidence="4 6" id="KW-1133">Transmembrane helix</keyword>
<accession>A0A395HI11</accession>
<dbReference type="PANTHER" id="PTHR45649">
    <property type="entry name" value="AMINO-ACID PERMEASE BAT1"/>
    <property type="match status" value="1"/>
</dbReference>
<feature type="transmembrane region" description="Helical" evidence="6">
    <location>
        <begin position="367"/>
        <end position="389"/>
    </location>
</feature>
<sequence>MELVEMKTKHGMVQNTFNWIICDSRARVSATVALTIVQGGPVTMIYGRILMFFLAGACALTLAELAIWLSRAQSYACGMANMFAWIAICTGVVIIPSQLIIGVPWHYFILHQVISASVLCYCHLLLYKTLWIHDAFFVTLASFFIIVIFCFALLLLTSSPTRMHGLVLPNHMYAGIDGVLHLAEKCRDAAKVVPRALLRTLVISFGTSFAFLVAMLYYISDFNAVVSAATGVPIYEVWYQATHLTTAATVFIVLLCLAAVFTLNGAHETASRLPWSVARGNALFGSCWMGKMHESLEVPVWTLLFNFSVIFLIECIYLSSSSAFNAFIATGLTLQHVPYAFSALSLLCRRRESTRLPSSHTFKLPSIFGWAANIITVCFAILVLVFYSFPATMPVMGSNMNYTAAVLGFMTIFAVINWVFHARQWYQGPRLHVSP</sequence>
<keyword evidence="9" id="KW-1185">Reference proteome</keyword>
<feature type="transmembrane region" description="Helical" evidence="6">
    <location>
        <begin position="49"/>
        <end position="70"/>
    </location>
</feature>
<dbReference type="Gene3D" id="1.20.1740.10">
    <property type="entry name" value="Amino acid/polyamine transporter I"/>
    <property type="match status" value="1"/>
</dbReference>